<sequence>MSVQGKVRCWLTTSQLLDLKMALPKWKLQAQGLHICITCFRCTSTMQPQAPFFKEHHQDSFIILHGNKNTFRISHIMSSSFFKEISRVCPQNEISQATLGPLGEQATNTWGRTLNEVFIG</sequence>
<dbReference type="AlphaFoldDB" id="A0A7C9EN81"/>
<accession>A0A7C9EN81</accession>
<name>A0A7C9EN81_OPUST</name>
<reference evidence="1" key="1">
    <citation type="journal article" date="2013" name="J. Plant Res.">
        <title>Effect of fungi and light on seed germination of three Opuntia species from semiarid lands of central Mexico.</title>
        <authorList>
            <person name="Delgado-Sanchez P."/>
            <person name="Jimenez-Bremont J.F."/>
            <person name="Guerrero-Gonzalez Mde L."/>
            <person name="Flores J."/>
        </authorList>
    </citation>
    <scope>NUCLEOTIDE SEQUENCE</scope>
    <source>
        <tissue evidence="1">Cladode</tissue>
    </source>
</reference>
<proteinExistence type="predicted"/>
<dbReference type="EMBL" id="GISG01224207">
    <property type="protein sequence ID" value="MBA4664584.1"/>
    <property type="molecule type" value="Transcribed_RNA"/>
</dbReference>
<protein>
    <submittedName>
        <fullName evidence="1">Uncharacterized protein</fullName>
    </submittedName>
</protein>
<evidence type="ECO:0000313" key="1">
    <source>
        <dbReference type="EMBL" id="MBA4664584.1"/>
    </source>
</evidence>
<organism evidence="1">
    <name type="scientific">Opuntia streptacantha</name>
    <name type="common">Prickly pear cactus</name>
    <name type="synonym">Opuntia cardona</name>
    <dbReference type="NCBI Taxonomy" id="393608"/>
    <lineage>
        <taxon>Eukaryota</taxon>
        <taxon>Viridiplantae</taxon>
        <taxon>Streptophyta</taxon>
        <taxon>Embryophyta</taxon>
        <taxon>Tracheophyta</taxon>
        <taxon>Spermatophyta</taxon>
        <taxon>Magnoliopsida</taxon>
        <taxon>eudicotyledons</taxon>
        <taxon>Gunneridae</taxon>
        <taxon>Pentapetalae</taxon>
        <taxon>Caryophyllales</taxon>
        <taxon>Cactineae</taxon>
        <taxon>Cactaceae</taxon>
        <taxon>Opuntioideae</taxon>
        <taxon>Opuntia</taxon>
    </lineage>
</organism>
<reference evidence="1" key="2">
    <citation type="submission" date="2020-07" db="EMBL/GenBank/DDBJ databases">
        <authorList>
            <person name="Vera ALvarez R."/>
            <person name="Arias-Moreno D.M."/>
            <person name="Jimenez-Jacinto V."/>
            <person name="Jimenez-Bremont J.F."/>
            <person name="Swaminathan K."/>
            <person name="Moose S.P."/>
            <person name="Guerrero-Gonzalez M.L."/>
            <person name="Marino-Ramirez L."/>
            <person name="Landsman D."/>
            <person name="Rodriguez-Kessler M."/>
            <person name="Delgado-Sanchez P."/>
        </authorList>
    </citation>
    <scope>NUCLEOTIDE SEQUENCE</scope>
    <source>
        <tissue evidence="1">Cladode</tissue>
    </source>
</reference>